<organism evidence="2 3">
    <name type="scientific">Pseudidiomarina aquimaris</name>
    <dbReference type="NCBI Taxonomy" id="641841"/>
    <lineage>
        <taxon>Bacteria</taxon>
        <taxon>Pseudomonadati</taxon>
        <taxon>Pseudomonadota</taxon>
        <taxon>Gammaproteobacteria</taxon>
        <taxon>Alteromonadales</taxon>
        <taxon>Idiomarinaceae</taxon>
        <taxon>Pseudidiomarina</taxon>
    </lineage>
</organism>
<protein>
    <submittedName>
        <fullName evidence="2">YecA family protein</fullName>
    </submittedName>
</protein>
<evidence type="ECO:0000313" key="2">
    <source>
        <dbReference type="EMBL" id="RUO47321.1"/>
    </source>
</evidence>
<dbReference type="GO" id="GO:0005829">
    <property type="term" value="C:cytosol"/>
    <property type="evidence" value="ECO:0007669"/>
    <property type="project" value="TreeGrafter"/>
</dbReference>
<dbReference type="EMBL" id="PIPT01000006">
    <property type="protein sequence ID" value="RUO47321.1"/>
    <property type="molecule type" value="Genomic_DNA"/>
</dbReference>
<name>A0A432XEZ1_9GAMM</name>
<dbReference type="AlphaFoldDB" id="A0A432XEZ1"/>
<reference evidence="3" key="1">
    <citation type="journal article" date="2018" name="Front. Microbiol.">
        <title>Genome-Based Analysis Reveals the Taxonomy and Diversity of the Family Idiomarinaceae.</title>
        <authorList>
            <person name="Liu Y."/>
            <person name="Lai Q."/>
            <person name="Shao Z."/>
        </authorList>
    </citation>
    <scope>NUCLEOTIDE SEQUENCE [LARGE SCALE GENOMIC DNA]</scope>
    <source>
        <strain evidence="3">SW15</strain>
    </source>
</reference>
<accession>A0A432XEZ1</accession>
<evidence type="ECO:0000313" key="3">
    <source>
        <dbReference type="Proteomes" id="UP000286678"/>
    </source>
</evidence>
<dbReference type="SUPFAM" id="SSF101327">
    <property type="entry name" value="YgfB-like"/>
    <property type="match status" value="1"/>
</dbReference>
<evidence type="ECO:0000256" key="1">
    <source>
        <dbReference type="ARBA" id="ARBA00038308"/>
    </source>
</evidence>
<dbReference type="Gene3D" id="1.20.120.740">
    <property type="entry name" value="YgfB uncharacterised protein family UPF0149, PF03695"/>
    <property type="match status" value="1"/>
</dbReference>
<keyword evidence="3" id="KW-1185">Reference proteome</keyword>
<dbReference type="InterPro" id="IPR011978">
    <property type="entry name" value="YgfB-like"/>
</dbReference>
<dbReference type="PANTHER" id="PTHR37528:SF1">
    <property type="entry name" value="UPF0149 PROTEIN YGFB"/>
    <property type="match status" value="1"/>
</dbReference>
<sequence length="200" mass="22292">MSERKSPEDKTELTSSQSYDRLTEFFEHQGLLASGAEVHGLLTGMVAGGASIEGDEWLLLLSDLINEGQSFKPQLREHVKMMAAETCASLRDPDLGFQLILPSDHEPLHERLQALTAWVQSFLVGFGVNQTNLAGLSADLREAIDDMVEIAKLDITIEDDEEAERAYFEIMEYLRISAMLCFNELGQNANTTCKTNKTLH</sequence>
<comment type="similarity">
    <text evidence="1">Belongs to the UPF0149 family.</text>
</comment>
<comment type="caution">
    <text evidence="2">The sequence shown here is derived from an EMBL/GenBank/DDBJ whole genome shotgun (WGS) entry which is preliminary data.</text>
</comment>
<dbReference type="Pfam" id="PF03695">
    <property type="entry name" value="UPF0149"/>
    <property type="match status" value="1"/>
</dbReference>
<dbReference type="RefSeq" id="WP_126834108.1">
    <property type="nucleotide sequence ID" value="NZ_PIPT01000006.1"/>
</dbReference>
<dbReference type="OrthoDB" id="9783391at2"/>
<dbReference type="PANTHER" id="PTHR37528">
    <property type="entry name" value="UPF0149 PROTEIN YGFB"/>
    <property type="match status" value="1"/>
</dbReference>
<dbReference type="Proteomes" id="UP000286678">
    <property type="component" value="Unassembled WGS sequence"/>
</dbReference>
<gene>
    <name evidence="2" type="ORF">CWE21_09045</name>
</gene>
<proteinExistence type="inferred from homology"/>
<dbReference type="NCBIfam" id="TIGR02292">
    <property type="entry name" value="ygfB_yecA"/>
    <property type="match status" value="1"/>
</dbReference>
<dbReference type="InterPro" id="IPR036255">
    <property type="entry name" value="YgfB-like_sf"/>
</dbReference>